<dbReference type="EMBL" id="JBBPBM010000077">
    <property type="protein sequence ID" value="KAK8511842.1"/>
    <property type="molecule type" value="Genomic_DNA"/>
</dbReference>
<evidence type="ECO:0000313" key="3">
    <source>
        <dbReference type="Proteomes" id="UP001472677"/>
    </source>
</evidence>
<accession>A0ABR2BXT1</accession>
<proteinExistence type="predicted"/>
<feature type="compositionally biased region" description="Polar residues" evidence="1">
    <location>
        <begin position="28"/>
        <end position="42"/>
    </location>
</feature>
<name>A0ABR2BXT1_9ROSI</name>
<feature type="compositionally biased region" description="Acidic residues" evidence="1">
    <location>
        <begin position="88"/>
        <end position="102"/>
    </location>
</feature>
<evidence type="ECO:0000313" key="2">
    <source>
        <dbReference type="EMBL" id="KAK8511842.1"/>
    </source>
</evidence>
<organism evidence="2 3">
    <name type="scientific">Hibiscus sabdariffa</name>
    <name type="common">roselle</name>
    <dbReference type="NCBI Taxonomy" id="183260"/>
    <lineage>
        <taxon>Eukaryota</taxon>
        <taxon>Viridiplantae</taxon>
        <taxon>Streptophyta</taxon>
        <taxon>Embryophyta</taxon>
        <taxon>Tracheophyta</taxon>
        <taxon>Spermatophyta</taxon>
        <taxon>Magnoliopsida</taxon>
        <taxon>eudicotyledons</taxon>
        <taxon>Gunneridae</taxon>
        <taxon>Pentapetalae</taxon>
        <taxon>rosids</taxon>
        <taxon>malvids</taxon>
        <taxon>Malvales</taxon>
        <taxon>Malvaceae</taxon>
        <taxon>Malvoideae</taxon>
        <taxon>Hibiscus</taxon>
    </lineage>
</organism>
<keyword evidence="3" id="KW-1185">Reference proteome</keyword>
<reference evidence="2 3" key="1">
    <citation type="journal article" date="2024" name="G3 (Bethesda)">
        <title>Genome assembly of Hibiscus sabdariffa L. provides insights into metabolisms of medicinal natural products.</title>
        <authorList>
            <person name="Kim T."/>
        </authorList>
    </citation>
    <scope>NUCLEOTIDE SEQUENCE [LARGE SCALE GENOMIC DNA]</scope>
    <source>
        <strain evidence="2">TK-2024</strain>
        <tissue evidence="2">Old leaves</tissue>
    </source>
</reference>
<evidence type="ECO:0000256" key="1">
    <source>
        <dbReference type="SAM" id="MobiDB-lite"/>
    </source>
</evidence>
<gene>
    <name evidence="2" type="ORF">V6N12_000882</name>
</gene>
<protein>
    <submittedName>
        <fullName evidence="2">Uncharacterized protein</fullName>
    </submittedName>
</protein>
<feature type="compositionally biased region" description="Polar residues" evidence="1">
    <location>
        <begin position="1"/>
        <end position="11"/>
    </location>
</feature>
<feature type="region of interest" description="Disordered" evidence="1">
    <location>
        <begin position="1"/>
        <end position="102"/>
    </location>
</feature>
<sequence>MLPQSSLNFLSFPQDLLKPAETKMPEQQPAQPTVEHATNQPQEKPLGSDSASSSPAPPDATPHHNSPPTQRRKGKEPTNIPATPAVEIDSEETAAFEEEEEP</sequence>
<dbReference type="Proteomes" id="UP001472677">
    <property type="component" value="Unassembled WGS sequence"/>
</dbReference>
<comment type="caution">
    <text evidence="2">The sequence shown here is derived from an EMBL/GenBank/DDBJ whole genome shotgun (WGS) entry which is preliminary data.</text>
</comment>